<keyword evidence="2" id="KW-1185">Reference proteome</keyword>
<accession>A0A9D4QPZ6</accession>
<gene>
    <name evidence="1" type="ORF">DPMN_112411</name>
</gene>
<dbReference type="EMBL" id="JAIWYP010000004">
    <property type="protein sequence ID" value="KAH3838993.1"/>
    <property type="molecule type" value="Genomic_DNA"/>
</dbReference>
<evidence type="ECO:0000313" key="2">
    <source>
        <dbReference type="Proteomes" id="UP000828390"/>
    </source>
</evidence>
<dbReference type="Proteomes" id="UP000828390">
    <property type="component" value="Unassembled WGS sequence"/>
</dbReference>
<reference evidence="1" key="2">
    <citation type="submission" date="2020-11" db="EMBL/GenBank/DDBJ databases">
        <authorList>
            <person name="McCartney M.A."/>
            <person name="Auch B."/>
            <person name="Kono T."/>
            <person name="Mallez S."/>
            <person name="Becker A."/>
            <person name="Gohl D.M."/>
            <person name="Silverstein K.A.T."/>
            <person name="Koren S."/>
            <person name="Bechman K.B."/>
            <person name="Herman A."/>
            <person name="Abrahante J.E."/>
            <person name="Garbe J."/>
        </authorList>
    </citation>
    <scope>NUCLEOTIDE SEQUENCE</scope>
    <source>
        <strain evidence="1">Duluth1</strain>
        <tissue evidence="1">Whole animal</tissue>
    </source>
</reference>
<name>A0A9D4QPZ6_DREPO</name>
<sequence>MMSRLSNILDIYIALDDSDVSLPWRRRYPRFEARRLNRRHNDEWCTVGECNPNVFRGRLRQIGSHSVINISAVHLNITKRFNIINNNLFGWVGWVFSVEAISQKERDTWSTSIYTVLVTSDSHY</sequence>
<comment type="caution">
    <text evidence="1">The sequence shown here is derived from an EMBL/GenBank/DDBJ whole genome shotgun (WGS) entry which is preliminary data.</text>
</comment>
<dbReference type="AlphaFoldDB" id="A0A9D4QPZ6"/>
<organism evidence="1 2">
    <name type="scientific">Dreissena polymorpha</name>
    <name type="common">Zebra mussel</name>
    <name type="synonym">Mytilus polymorpha</name>
    <dbReference type="NCBI Taxonomy" id="45954"/>
    <lineage>
        <taxon>Eukaryota</taxon>
        <taxon>Metazoa</taxon>
        <taxon>Spiralia</taxon>
        <taxon>Lophotrochozoa</taxon>
        <taxon>Mollusca</taxon>
        <taxon>Bivalvia</taxon>
        <taxon>Autobranchia</taxon>
        <taxon>Heteroconchia</taxon>
        <taxon>Euheterodonta</taxon>
        <taxon>Imparidentia</taxon>
        <taxon>Neoheterodontei</taxon>
        <taxon>Myida</taxon>
        <taxon>Dreissenoidea</taxon>
        <taxon>Dreissenidae</taxon>
        <taxon>Dreissena</taxon>
    </lineage>
</organism>
<reference evidence="1" key="1">
    <citation type="journal article" date="2019" name="bioRxiv">
        <title>The Genome of the Zebra Mussel, Dreissena polymorpha: A Resource for Invasive Species Research.</title>
        <authorList>
            <person name="McCartney M.A."/>
            <person name="Auch B."/>
            <person name="Kono T."/>
            <person name="Mallez S."/>
            <person name="Zhang Y."/>
            <person name="Obille A."/>
            <person name="Becker A."/>
            <person name="Abrahante J.E."/>
            <person name="Garbe J."/>
            <person name="Badalamenti J.P."/>
            <person name="Herman A."/>
            <person name="Mangelson H."/>
            <person name="Liachko I."/>
            <person name="Sullivan S."/>
            <person name="Sone E.D."/>
            <person name="Koren S."/>
            <person name="Silverstein K.A.T."/>
            <person name="Beckman K.B."/>
            <person name="Gohl D.M."/>
        </authorList>
    </citation>
    <scope>NUCLEOTIDE SEQUENCE</scope>
    <source>
        <strain evidence="1">Duluth1</strain>
        <tissue evidence="1">Whole animal</tissue>
    </source>
</reference>
<protein>
    <submittedName>
        <fullName evidence="1">Uncharacterized protein</fullName>
    </submittedName>
</protein>
<evidence type="ECO:0000313" key="1">
    <source>
        <dbReference type="EMBL" id="KAH3838993.1"/>
    </source>
</evidence>
<proteinExistence type="predicted"/>